<dbReference type="STRING" id="1913577.LPB144_05080"/>
<evidence type="ECO:0000313" key="2">
    <source>
        <dbReference type="EMBL" id="APG59826.1"/>
    </source>
</evidence>
<keyword evidence="1" id="KW-0812">Transmembrane</keyword>
<feature type="transmembrane region" description="Helical" evidence="1">
    <location>
        <begin position="38"/>
        <end position="62"/>
    </location>
</feature>
<dbReference type="EMBL" id="CP018153">
    <property type="protein sequence ID" value="APG59826.1"/>
    <property type="molecule type" value="Genomic_DNA"/>
</dbReference>
<dbReference type="AlphaFoldDB" id="A0A1L3J3Y0"/>
<proteinExistence type="predicted"/>
<keyword evidence="3" id="KW-1185">Reference proteome</keyword>
<keyword evidence="1" id="KW-0472">Membrane</keyword>
<gene>
    <name evidence="2" type="ORF">LPB144_05080</name>
</gene>
<feature type="transmembrane region" description="Helical" evidence="1">
    <location>
        <begin position="74"/>
        <end position="93"/>
    </location>
</feature>
<evidence type="ECO:0000256" key="1">
    <source>
        <dbReference type="SAM" id="Phobius"/>
    </source>
</evidence>
<feature type="transmembrane region" description="Helical" evidence="1">
    <location>
        <begin position="12"/>
        <end position="32"/>
    </location>
</feature>
<evidence type="ECO:0000313" key="3">
    <source>
        <dbReference type="Proteomes" id="UP000182510"/>
    </source>
</evidence>
<sequence>MATSQKLKNIDTKILVAIPLLAFFLCIFFIATDQGGSAFGNIIDTLRITSVILFIYCLLLLIVSYKKNIKKVEVWFVILISSPFALILISSKINNLKLELTETTTPQEFEYNLYIDQIKYLNDKKIIENEIDSLIEIKTVHKPSKLALRYFNGKTYHDTIERDWSINLPLDIEYRKTVIDTLFYSVDGEQIKAGLLINKVVNKYRSKPEDSIDFIGNAFIYNSNSRKPFKILRYRFLGFDTYEACSDRLRFWYLKKLGTDENEYNLNDKRFLSKI</sequence>
<accession>A0A1L3J3Y0</accession>
<reference evidence="2 3" key="1">
    <citation type="submission" date="2016-11" db="EMBL/GenBank/DDBJ databases">
        <title>Gramella sp. LPB0144 isolated from marine environment.</title>
        <authorList>
            <person name="Kim E."/>
            <person name="Yi H."/>
        </authorList>
    </citation>
    <scope>NUCLEOTIDE SEQUENCE [LARGE SCALE GENOMIC DNA]</scope>
    <source>
        <strain evidence="2 3">LPB0144</strain>
    </source>
</reference>
<keyword evidence="1" id="KW-1133">Transmembrane helix</keyword>
<protein>
    <submittedName>
        <fullName evidence="2">Uncharacterized protein</fullName>
    </submittedName>
</protein>
<name>A0A1L3J3Y0_9FLAO</name>
<dbReference type="Proteomes" id="UP000182510">
    <property type="component" value="Chromosome"/>
</dbReference>
<dbReference type="KEGG" id="grl:LPB144_05080"/>
<organism evidence="2 3">
    <name type="scientific">Christiangramia salexigens</name>
    <dbReference type="NCBI Taxonomy" id="1913577"/>
    <lineage>
        <taxon>Bacteria</taxon>
        <taxon>Pseudomonadati</taxon>
        <taxon>Bacteroidota</taxon>
        <taxon>Flavobacteriia</taxon>
        <taxon>Flavobacteriales</taxon>
        <taxon>Flavobacteriaceae</taxon>
        <taxon>Christiangramia</taxon>
    </lineage>
</organism>